<dbReference type="Pfam" id="PF13527">
    <property type="entry name" value="Acetyltransf_9"/>
    <property type="match status" value="1"/>
</dbReference>
<dbReference type="Gene3D" id="3.40.630.30">
    <property type="match status" value="1"/>
</dbReference>
<evidence type="ECO:0000313" key="3">
    <source>
        <dbReference type="Proteomes" id="UP000695264"/>
    </source>
</evidence>
<dbReference type="PROSITE" id="PS51186">
    <property type="entry name" value="GNAT"/>
    <property type="match status" value="1"/>
</dbReference>
<dbReference type="InterPro" id="IPR000182">
    <property type="entry name" value="GNAT_dom"/>
</dbReference>
<reference evidence="2 3" key="1">
    <citation type="submission" date="2020-03" db="EMBL/GenBank/DDBJ databases">
        <title>WGS of actinomycetes isolated from Thailand.</title>
        <authorList>
            <person name="Thawai C."/>
        </authorList>
    </citation>
    <scope>NUCLEOTIDE SEQUENCE [LARGE SCALE GENOMIC DNA]</scope>
    <source>
        <strain evidence="2 3">PLAI 1-29</strain>
    </source>
</reference>
<comment type="caution">
    <text evidence="2">The sequence shown here is derived from an EMBL/GenBank/DDBJ whole genome shotgun (WGS) entry which is preliminary data.</text>
</comment>
<protein>
    <submittedName>
        <fullName evidence="2">GNAT family N-acetyltransferase</fullName>
    </submittedName>
</protein>
<dbReference type="RefSeq" id="WP_168103243.1">
    <property type="nucleotide sequence ID" value="NZ_JAATEN010000016.1"/>
</dbReference>
<accession>A0ABX1BY40</accession>
<feature type="domain" description="N-acetyltransferase" evidence="1">
    <location>
        <begin position="15"/>
        <end position="168"/>
    </location>
</feature>
<sequence>MTVETTGPGDGVRLVHTAHLDAASREAARALLDEAFGGDMSDDDWEHALGGWHALAFEDGELAGHASLVQRSMLHRGRALRTGYVEAVAVRPDRRRRGHGSAMMAALETLLRGAYDLGALAASDEGAAFYAGRGWQVWQGPTSALTPSGVVRTPEEDGGVYVLPLSAPLDLSSGLTCDWRDGDVW</sequence>
<dbReference type="InterPro" id="IPR016181">
    <property type="entry name" value="Acyl_CoA_acyltransferase"/>
</dbReference>
<dbReference type="SUPFAM" id="SSF55729">
    <property type="entry name" value="Acyl-CoA N-acyltransferases (Nat)"/>
    <property type="match status" value="1"/>
</dbReference>
<name>A0ABX1BY40_9ACTN</name>
<dbReference type="CDD" id="cd04301">
    <property type="entry name" value="NAT_SF"/>
    <property type="match status" value="1"/>
</dbReference>
<evidence type="ECO:0000313" key="2">
    <source>
        <dbReference type="EMBL" id="NJQ02612.1"/>
    </source>
</evidence>
<dbReference type="EMBL" id="JAATEN010000016">
    <property type="protein sequence ID" value="NJQ02612.1"/>
    <property type="molecule type" value="Genomic_DNA"/>
</dbReference>
<evidence type="ECO:0000259" key="1">
    <source>
        <dbReference type="PROSITE" id="PS51186"/>
    </source>
</evidence>
<proteinExistence type="predicted"/>
<dbReference type="Proteomes" id="UP000695264">
    <property type="component" value="Unassembled WGS sequence"/>
</dbReference>
<keyword evidence="3" id="KW-1185">Reference proteome</keyword>
<gene>
    <name evidence="2" type="ORF">HCK00_19220</name>
</gene>
<organism evidence="2 3">
    <name type="scientific">Streptomyces zingiberis</name>
    <dbReference type="NCBI Taxonomy" id="2053010"/>
    <lineage>
        <taxon>Bacteria</taxon>
        <taxon>Bacillati</taxon>
        <taxon>Actinomycetota</taxon>
        <taxon>Actinomycetes</taxon>
        <taxon>Kitasatosporales</taxon>
        <taxon>Streptomycetaceae</taxon>
        <taxon>Streptomyces</taxon>
    </lineage>
</organism>